<dbReference type="STRING" id="1121322.SAMN02745136_02275"/>
<dbReference type="Pfam" id="PF26182">
    <property type="entry name" value="Ig_NUP210_5th"/>
    <property type="match status" value="1"/>
</dbReference>
<name>A0A1M6RSL0_9FIRM</name>
<accession>A0A1M6RSL0</accession>
<evidence type="ECO:0000259" key="3">
    <source>
        <dbReference type="SMART" id="SM00635"/>
    </source>
</evidence>
<dbReference type="SUPFAM" id="SSF56300">
    <property type="entry name" value="Metallo-dependent phosphatases"/>
    <property type="match status" value="1"/>
</dbReference>
<dbReference type="GO" id="GO:0046872">
    <property type="term" value="F:metal ion binding"/>
    <property type="evidence" value="ECO:0007669"/>
    <property type="project" value="InterPro"/>
</dbReference>
<dbReference type="InterPro" id="IPR006179">
    <property type="entry name" value="5_nucleotidase/apyrase"/>
</dbReference>
<keyword evidence="2" id="KW-0547">Nucleotide-binding</keyword>
<feature type="domain" description="BIG2" evidence="3">
    <location>
        <begin position="609"/>
        <end position="683"/>
    </location>
</feature>
<reference evidence="4 5" key="1">
    <citation type="submission" date="2016-11" db="EMBL/GenBank/DDBJ databases">
        <authorList>
            <person name="Jaros S."/>
            <person name="Januszkiewicz K."/>
            <person name="Wedrychowicz H."/>
        </authorList>
    </citation>
    <scope>NUCLEOTIDE SEQUENCE [LARGE SCALE GENOMIC DNA]</scope>
    <source>
        <strain evidence="4 5">DSM 15929</strain>
    </source>
</reference>
<dbReference type="Pfam" id="PF00149">
    <property type="entry name" value="Metallophos"/>
    <property type="match status" value="1"/>
</dbReference>
<dbReference type="InterPro" id="IPR036907">
    <property type="entry name" value="5'-Nucleotdase_C_sf"/>
</dbReference>
<dbReference type="InterPro" id="IPR003343">
    <property type="entry name" value="Big_2"/>
</dbReference>
<dbReference type="SMART" id="SM00635">
    <property type="entry name" value="BID_2"/>
    <property type="match status" value="2"/>
</dbReference>
<dbReference type="PANTHER" id="PTHR11575">
    <property type="entry name" value="5'-NUCLEOTIDASE-RELATED"/>
    <property type="match status" value="1"/>
</dbReference>
<dbReference type="GO" id="GO:0009166">
    <property type="term" value="P:nucleotide catabolic process"/>
    <property type="evidence" value="ECO:0007669"/>
    <property type="project" value="InterPro"/>
</dbReference>
<feature type="domain" description="BIG2" evidence="3">
    <location>
        <begin position="527"/>
        <end position="602"/>
    </location>
</feature>
<dbReference type="Gene3D" id="3.60.21.10">
    <property type="match status" value="1"/>
</dbReference>
<dbReference type="Proteomes" id="UP000184386">
    <property type="component" value="Unassembled WGS sequence"/>
</dbReference>
<dbReference type="InterPro" id="IPR006146">
    <property type="entry name" value="5'-Nucleotdase_CS"/>
</dbReference>
<keyword evidence="2" id="KW-0378">Hydrolase</keyword>
<protein>
    <submittedName>
        <fullName evidence="4">2',3'-cyclic-nucleotide 2'-phosphodiesterase/5'-or 3'-nucleotidase, 5'-nucleotidase family</fullName>
    </submittedName>
</protein>
<dbReference type="InterPro" id="IPR004843">
    <property type="entry name" value="Calcineurin-like_PHP"/>
</dbReference>
<dbReference type="GO" id="GO:0000166">
    <property type="term" value="F:nucleotide binding"/>
    <property type="evidence" value="ECO:0007669"/>
    <property type="project" value="UniProtKB-KW"/>
</dbReference>
<dbReference type="SUPFAM" id="SSF49373">
    <property type="entry name" value="Invasin/intimin cell-adhesion fragments"/>
    <property type="match status" value="2"/>
</dbReference>
<keyword evidence="1" id="KW-0732">Signal</keyword>
<dbReference type="Gene3D" id="2.60.40.1080">
    <property type="match status" value="2"/>
</dbReference>
<proteinExistence type="inferred from homology"/>
<gene>
    <name evidence="4" type="ORF">SAMN02745136_02275</name>
</gene>
<organism evidence="4 5">
    <name type="scientific">Anaerocolumna jejuensis DSM 15929</name>
    <dbReference type="NCBI Taxonomy" id="1121322"/>
    <lineage>
        <taxon>Bacteria</taxon>
        <taxon>Bacillati</taxon>
        <taxon>Bacillota</taxon>
        <taxon>Clostridia</taxon>
        <taxon>Lachnospirales</taxon>
        <taxon>Lachnospiraceae</taxon>
        <taxon>Anaerocolumna</taxon>
    </lineage>
</organism>
<comment type="similarity">
    <text evidence="2">Belongs to the 5'-nucleotidase family.</text>
</comment>
<evidence type="ECO:0000313" key="5">
    <source>
        <dbReference type="Proteomes" id="UP000184386"/>
    </source>
</evidence>
<dbReference type="GO" id="GO:0016788">
    <property type="term" value="F:hydrolase activity, acting on ester bonds"/>
    <property type="evidence" value="ECO:0007669"/>
    <property type="project" value="InterPro"/>
</dbReference>
<dbReference type="InterPro" id="IPR008334">
    <property type="entry name" value="5'-Nucleotdase_C"/>
</dbReference>
<dbReference type="PROSITE" id="PS00786">
    <property type="entry name" value="5_NUCLEOTIDASE_2"/>
    <property type="match status" value="1"/>
</dbReference>
<sequence>MKTRFRNLLSVLLTLALVFGLLTVPGNTAKAESSSDVTFTLLETTDLHGHMAEVTNLSDKSTNQYRLAYMSKVFADYRSKGNVILLDSGDSFQGTPISNFSYGKYVVQAFNAMAYDAHGLGNHEFDWGLDTVLTKDGTYLNSTAPVLACNVYAAGTNKRIPYTKDYTIINRGGKKIAVIGWAAEYSVDIMAAMVAPYTISEDVSLVNNLARKLKESKEADAVIVLAHQDAKEAAELFDHTYVDFLFGGHSHKIESGKADSGIPYAEGNCYGYGYAKADMTIKANGTVTVENPSYVSVYDKANLSNLLNTPENAANLDSQIVTISNLSIDSVGPKLNKVIADLPVALTRDYIGDSLTTTMGNFVTDLMLYGEKDVDFAFCNDGGIRCNFDAKKLTAYDMYTVFPFNNRLFKVQMTGTQVVKLLEQVVGNDSSNMQMAGLTAKYDLTRPEDNQVFDVRLADGTPMDLHKTYTVLTNEYIATGGNKYTVFLSDIISNKNTNALDNETVIASLKKIGEEGILNPDLNARFIKGTMEIPSTTEKAAIYEGNSLQLVLNNLLGTARVSYSSSNKNIATVSTNGLITAIKAGTVTITSAVTQGAITYKLQTNIIVKKSHLTLTASTGTIKLGKSFTFKVSATGVAGTAKWTSSDKSVAVVTSTGKVISKKAGTTVITASIGSLTVSKKIKVVK</sequence>
<dbReference type="OrthoDB" id="7820733at2"/>
<dbReference type="PANTHER" id="PTHR11575:SF24">
    <property type="entry name" value="5'-NUCLEOTIDASE"/>
    <property type="match status" value="1"/>
</dbReference>
<dbReference type="AlphaFoldDB" id="A0A1M6RSL0"/>
<dbReference type="Pfam" id="PF02872">
    <property type="entry name" value="5_nucleotid_C"/>
    <property type="match status" value="1"/>
</dbReference>
<evidence type="ECO:0000256" key="2">
    <source>
        <dbReference type="RuleBase" id="RU362119"/>
    </source>
</evidence>
<dbReference type="InterPro" id="IPR029052">
    <property type="entry name" value="Metallo-depent_PP-like"/>
</dbReference>
<evidence type="ECO:0000256" key="1">
    <source>
        <dbReference type="ARBA" id="ARBA00022729"/>
    </source>
</evidence>
<dbReference type="InterPro" id="IPR008964">
    <property type="entry name" value="Invasin/intimin_cell_adhesion"/>
</dbReference>
<dbReference type="PRINTS" id="PR01607">
    <property type="entry name" value="APYRASEFAMLY"/>
</dbReference>
<dbReference type="RefSeq" id="WP_073275928.1">
    <property type="nucleotide sequence ID" value="NZ_FRAC01000011.1"/>
</dbReference>
<dbReference type="SUPFAM" id="SSF55816">
    <property type="entry name" value="5'-nucleotidase (syn. UDP-sugar hydrolase), C-terminal domain"/>
    <property type="match status" value="1"/>
</dbReference>
<evidence type="ECO:0000313" key="4">
    <source>
        <dbReference type="EMBL" id="SHK35257.1"/>
    </source>
</evidence>
<dbReference type="EMBL" id="FRAC01000011">
    <property type="protein sequence ID" value="SHK35257.1"/>
    <property type="molecule type" value="Genomic_DNA"/>
</dbReference>
<dbReference type="Pfam" id="PF02368">
    <property type="entry name" value="Big_2"/>
    <property type="match status" value="1"/>
</dbReference>
<dbReference type="Gene3D" id="3.90.780.10">
    <property type="entry name" value="5'-Nucleotidase, C-terminal domain"/>
    <property type="match status" value="1"/>
</dbReference>
<keyword evidence="5" id="KW-1185">Reference proteome</keyword>